<feature type="binding site" evidence="8">
    <location>
        <position position="93"/>
    </location>
    <ligand>
        <name>Zn(2+)</name>
        <dbReference type="ChEBI" id="CHEBI:29105"/>
    </ligand>
</feature>
<dbReference type="InterPro" id="IPR043135">
    <property type="entry name" value="Fur_C"/>
</dbReference>
<evidence type="ECO:0000256" key="9">
    <source>
        <dbReference type="PIRSR" id="PIRSR602481-2"/>
    </source>
</evidence>
<comment type="similarity">
    <text evidence="1">Belongs to the Fur family.</text>
</comment>
<keyword evidence="11" id="KW-1185">Reference proteome</keyword>
<dbReference type="InterPro" id="IPR036388">
    <property type="entry name" value="WH-like_DNA-bd_sf"/>
</dbReference>
<dbReference type="Gene3D" id="3.30.1490.190">
    <property type="match status" value="1"/>
</dbReference>
<feature type="binding site" evidence="9">
    <location>
        <position position="87"/>
    </location>
    <ligand>
        <name>Fe cation</name>
        <dbReference type="ChEBI" id="CHEBI:24875"/>
    </ligand>
</feature>
<sequence length="137" mass="16171">MLKEKGFKLTTQRRTVLDVLQNNEGDHLTAEEIYEIVREKCPEIGLATVYRTIQLLHELKLIDKLNLDDGFIRYEIGKFNDDNHHHHHHHLICESCGKVIEVEDDLMESIEEGFEEKYDFKVTDHKVKFYGICKNCK</sequence>
<dbReference type="InterPro" id="IPR036390">
    <property type="entry name" value="WH_DNA-bd_sf"/>
</dbReference>
<feature type="binding site" evidence="9">
    <location>
        <position position="108"/>
    </location>
    <ligand>
        <name>Fe cation</name>
        <dbReference type="ChEBI" id="CHEBI:24875"/>
    </ligand>
</feature>
<evidence type="ECO:0000256" key="7">
    <source>
        <dbReference type="ARBA" id="ARBA00023163"/>
    </source>
</evidence>
<keyword evidence="5" id="KW-0805">Transcription regulation</keyword>
<dbReference type="PANTHER" id="PTHR33202:SF7">
    <property type="entry name" value="FERRIC UPTAKE REGULATION PROTEIN"/>
    <property type="match status" value="1"/>
</dbReference>
<dbReference type="CDD" id="cd07153">
    <property type="entry name" value="Fur_like"/>
    <property type="match status" value="1"/>
</dbReference>
<keyword evidence="9" id="KW-0408">Iron</keyword>
<keyword evidence="4 8" id="KW-0862">Zinc</keyword>
<dbReference type="GO" id="GO:0008270">
    <property type="term" value="F:zinc ion binding"/>
    <property type="evidence" value="ECO:0007669"/>
    <property type="project" value="TreeGrafter"/>
</dbReference>
<accession>A0A8J8MFK4</accession>
<dbReference type="GO" id="GO:0000976">
    <property type="term" value="F:transcription cis-regulatory region binding"/>
    <property type="evidence" value="ECO:0007669"/>
    <property type="project" value="TreeGrafter"/>
</dbReference>
<dbReference type="OrthoDB" id="8659436at2"/>
<gene>
    <name evidence="10" type="ORF">HYG85_19640</name>
</gene>
<dbReference type="AlphaFoldDB" id="A0A8J8MFK4"/>
<organism evidence="10 11">
    <name type="scientific">Vallitalea guaymasensis</name>
    <dbReference type="NCBI Taxonomy" id="1185412"/>
    <lineage>
        <taxon>Bacteria</taxon>
        <taxon>Bacillati</taxon>
        <taxon>Bacillota</taxon>
        <taxon>Clostridia</taxon>
        <taxon>Lachnospirales</taxon>
        <taxon>Vallitaleaceae</taxon>
        <taxon>Vallitalea</taxon>
    </lineage>
</organism>
<feature type="binding site" evidence="9">
    <location>
        <position position="125"/>
    </location>
    <ligand>
        <name>Fe cation</name>
        <dbReference type="ChEBI" id="CHEBI:24875"/>
    </ligand>
</feature>
<feature type="binding site" evidence="8">
    <location>
        <position position="136"/>
    </location>
    <ligand>
        <name>Zn(2+)</name>
        <dbReference type="ChEBI" id="CHEBI:29105"/>
    </ligand>
</feature>
<proteinExistence type="inferred from homology"/>
<evidence type="ECO:0000256" key="6">
    <source>
        <dbReference type="ARBA" id="ARBA00023125"/>
    </source>
</evidence>
<dbReference type="GO" id="GO:0045892">
    <property type="term" value="P:negative regulation of DNA-templated transcription"/>
    <property type="evidence" value="ECO:0007669"/>
    <property type="project" value="TreeGrafter"/>
</dbReference>
<feature type="binding site" evidence="8">
    <location>
        <position position="96"/>
    </location>
    <ligand>
        <name>Zn(2+)</name>
        <dbReference type="ChEBI" id="CHEBI:29105"/>
    </ligand>
</feature>
<comment type="cofactor">
    <cofactor evidence="8">
        <name>Zn(2+)</name>
        <dbReference type="ChEBI" id="CHEBI:29105"/>
    </cofactor>
    <text evidence="8">Binds 1 zinc ion per subunit.</text>
</comment>
<dbReference type="EMBL" id="CP058561">
    <property type="protein sequence ID" value="QUH32072.1"/>
    <property type="molecule type" value="Genomic_DNA"/>
</dbReference>
<evidence type="ECO:0000256" key="4">
    <source>
        <dbReference type="ARBA" id="ARBA00022833"/>
    </source>
</evidence>
<evidence type="ECO:0000256" key="2">
    <source>
        <dbReference type="ARBA" id="ARBA00022491"/>
    </source>
</evidence>
<name>A0A8J8MFK4_9FIRM</name>
<evidence type="ECO:0000256" key="3">
    <source>
        <dbReference type="ARBA" id="ARBA00022723"/>
    </source>
</evidence>
<evidence type="ECO:0000256" key="1">
    <source>
        <dbReference type="ARBA" id="ARBA00007957"/>
    </source>
</evidence>
<dbReference type="SUPFAM" id="SSF46785">
    <property type="entry name" value="Winged helix' DNA-binding domain"/>
    <property type="match status" value="1"/>
</dbReference>
<reference evidence="10 11" key="1">
    <citation type="submission" date="2020-07" db="EMBL/GenBank/DDBJ databases">
        <title>Vallitalea guaymasensis genome.</title>
        <authorList>
            <person name="Postec A."/>
        </authorList>
    </citation>
    <scope>NUCLEOTIDE SEQUENCE [LARGE SCALE GENOMIC DNA]</scope>
    <source>
        <strain evidence="10 11">Ra1766G1</strain>
    </source>
</reference>
<dbReference type="Pfam" id="PF01475">
    <property type="entry name" value="FUR"/>
    <property type="match status" value="1"/>
</dbReference>
<keyword evidence="3 8" id="KW-0479">Metal-binding</keyword>
<evidence type="ECO:0000313" key="10">
    <source>
        <dbReference type="EMBL" id="QUH32072.1"/>
    </source>
</evidence>
<evidence type="ECO:0000256" key="5">
    <source>
        <dbReference type="ARBA" id="ARBA00023015"/>
    </source>
</evidence>
<feature type="binding site" evidence="8">
    <location>
        <position position="133"/>
    </location>
    <ligand>
        <name>Zn(2+)</name>
        <dbReference type="ChEBI" id="CHEBI:29105"/>
    </ligand>
</feature>
<dbReference type="GO" id="GO:1900376">
    <property type="term" value="P:regulation of secondary metabolite biosynthetic process"/>
    <property type="evidence" value="ECO:0007669"/>
    <property type="project" value="TreeGrafter"/>
</dbReference>
<keyword evidence="7" id="KW-0804">Transcription</keyword>
<keyword evidence="6" id="KW-0238">DNA-binding</keyword>
<dbReference type="KEGG" id="vgu:HYG85_19640"/>
<dbReference type="Gene3D" id="1.10.10.10">
    <property type="entry name" value="Winged helix-like DNA-binding domain superfamily/Winged helix DNA-binding domain"/>
    <property type="match status" value="1"/>
</dbReference>
<dbReference type="PANTHER" id="PTHR33202">
    <property type="entry name" value="ZINC UPTAKE REGULATION PROTEIN"/>
    <property type="match status" value="1"/>
</dbReference>
<dbReference type="Proteomes" id="UP000677305">
    <property type="component" value="Chromosome"/>
</dbReference>
<evidence type="ECO:0000313" key="11">
    <source>
        <dbReference type="Proteomes" id="UP000677305"/>
    </source>
</evidence>
<dbReference type="InterPro" id="IPR002481">
    <property type="entry name" value="FUR"/>
</dbReference>
<evidence type="ECO:0000256" key="8">
    <source>
        <dbReference type="PIRSR" id="PIRSR602481-1"/>
    </source>
</evidence>
<dbReference type="GO" id="GO:0003700">
    <property type="term" value="F:DNA-binding transcription factor activity"/>
    <property type="evidence" value="ECO:0007669"/>
    <property type="project" value="InterPro"/>
</dbReference>
<comment type="cofactor">
    <cofactor evidence="9">
        <name>Mn(2+)</name>
        <dbReference type="ChEBI" id="CHEBI:29035"/>
    </cofactor>
    <cofactor evidence="9">
        <name>Fe(2+)</name>
        <dbReference type="ChEBI" id="CHEBI:29033"/>
    </cofactor>
    <text evidence="9">Binds 1 Mn(2+) or Fe(2+) ion per subunit.</text>
</comment>
<dbReference type="FunFam" id="1.10.10.10:FF:000051">
    <property type="entry name" value="Fur family transcriptional regulator"/>
    <property type="match status" value="1"/>
</dbReference>
<keyword evidence="2" id="KW-0678">Repressor</keyword>
<protein>
    <submittedName>
        <fullName evidence="10">Transcriptional repressor</fullName>
    </submittedName>
</protein>